<dbReference type="RefSeq" id="WP_169924036.1">
    <property type="nucleotide sequence ID" value="NZ_AP014936.1"/>
</dbReference>
<keyword evidence="3" id="KW-1185">Reference proteome</keyword>
<dbReference type="KEGG" id="sva:SVA_1827"/>
<organism evidence="2 3">
    <name type="scientific">Sulfurifustis variabilis</name>
    <dbReference type="NCBI Taxonomy" id="1675686"/>
    <lineage>
        <taxon>Bacteria</taxon>
        <taxon>Pseudomonadati</taxon>
        <taxon>Pseudomonadota</taxon>
        <taxon>Gammaproteobacteria</taxon>
        <taxon>Acidiferrobacterales</taxon>
        <taxon>Acidiferrobacteraceae</taxon>
        <taxon>Sulfurifustis</taxon>
    </lineage>
</organism>
<dbReference type="PANTHER" id="PTHR36222:SF1">
    <property type="entry name" value="SERINE PROTEASE INHIBITOR RV3364C"/>
    <property type="match status" value="1"/>
</dbReference>
<dbReference type="InterPro" id="IPR053141">
    <property type="entry name" value="Mycobact_SerProt_Inhib_Rv3364c"/>
</dbReference>
<protein>
    <recommendedName>
        <fullName evidence="1">Roadblock/LAMTOR2 domain-containing protein</fullName>
    </recommendedName>
</protein>
<accession>A0A1B4VBU7</accession>
<feature type="domain" description="Roadblock/LAMTOR2" evidence="1">
    <location>
        <begin position="18"/>
        <end position="106"/>
    </location>
</feature>
<evidence type="ECO:0000313" key="3">
    <source>
        <dbReference type="Proteomes" id="UP000218899"/>
    </source>
</evidence>
<dbReference type="InterPro" id="IPR004942">
    <property type="entry name" value="Roadblock/LAMTOR2_dom"/>
</dbReference>
<dbReference type="Proteomes" id="UP000218899">
    <property type="component" value="Chromosome"/>
</dbReference>
<evidence type="ECO:0000259" key="1">
    <source>
        <dbReference type="SMART" id="SM00960"/>
    </source>
</evidence>
<sequence>MSEPAASAENASGACSVQTALCELVASGAGVEAAVVVSLDGLPMASHGASFDADRLGALCGELATLARTVAQEFGRGAVDETWVRGDRGVAVLVAAGSAAILAVLARDDAKLGLLRLEARRAARLVASMV</sequence>
<proteinExistence type="predicted"/>
<evidence type="ECO:0000313" key="2">
    <source>
        <dbReference type="EMBL" id="BAU48381.1"/>
    </source>
</evidence>
<dbReference type="Pfam" id="PF03259">
    <property type="entry name" value="Robl_LC7"/>
    <property type="match status" value="1"/>
</dbReference>
<dbReference type="SMART" id="SM00960">
    <property type="entry name" value="Robl_LC7"/>
    <property type="match status" value="1"/>
</dbReference>
<dbReference type="Gene3D" id="3.30.450.30">
    <property type="entry name" value="Dynein light chain 2a, cytoplasmic"/>
    <property type="match status" value="1"/>
</dbReference>
<reference evidence="2 3" key="1">
    <citation type="submission" date="2015-08" db="EMBL/GenBank/DDBJ databases">
        <title>Complete genome sequence of Sulfurifustis variabilis.</title>
        <authorList>
            <person name="Miura A."/>
            <person name="Kojima H."/>
            <person name="Fukui M."/>
        </authorList>
    </citation>
    <scope>NUCLEOTIDE SEQUENCE [LARGE SCALE GENOMIC DNA]</scope>
    <source>
        <strain evidence="3">skN76</strain>
    </source>
</reference>
<dbReference type="SUPFAM" id="SSF103196">
    <property type="entry name" value="Roadblock/LC7 domain"/>
    <property type="match status" value="1"/>
</dbReference>
<dbReference type="AlphaFoldDB" id="A0A1B4VBU7"/>
<dbReference type="EMBL" id="AP014936">
    <property type="protein sequence ID" value="BAU48381.1"/>
    <property type="molecule type" value="Genomic_DNA"/>
</dbReference>
<gene>
    <name evidence="2" type="ORF">SVA_1827</name>
</gene>
<name>A0A1B4VBU7_9GAMM</name>
<dbReference type="PANTHER" id="PTHR36222">
    <property type="entry name" value="SERINE PROTEASE INHIBITOR RV3364C"/>
    <property type="match status" value="1"/>
</dbReference>